<dbReference type="Pfam" id="PF13577">
    <property type="entry name" value="SnoaL_4"/>
    <property type="match status" value="1"/>
</dbReference>
<evidence type="ECO:0000313" key="3">
    <source>
        <dbReference type="Proteomes" id="UP001551695"/>
    </source>
</evidence>
<reference evidence="2 3" key="1">
    <citation type="submission" date="2024-06" db="EMBL/GenBank/DDBJ databases">
        <title>The Natural Products Discovery Center: Release of the First 8490 Sequenced Strains for Exploring Actinobacteria Biosynthetic Diversity.</title>
        <authorList>
            <person name="Kalkreuter E."/>
            <person name="Kautsar S.A."/>
            <person name="Yang D."/>
            <person name="Bader C.D."/>
            <person name="Teijaro C.N."/>
            <person name="Fluegel L."/>
            <person name="Davis C.M."/>
            <person name="Simpson J.R."/>
            <person name="Lauterbach L."/>
            <person name="Steele A.D."/>
            <person name="Gui C."/>
            <person name="Meng S."/>
            <person name="Li G."/>
            <person name="Viehrig K."/>
            <person name="Ye F."/>
            <person name="Su P."/>
            <person name="Kiefer A.F."/>
            <person name="Nichols A."/>
            <person name="Cepeda A.J."/>
            <person name="Yan W."/>
            <person name="Fan B."/>
            <person name="Jiang Y."/>
            <person name="Adhikari A."/>
            <person name="Zheng C.-J."/>
            <person name="Schuster L."/>
            <person name="Cowan T.M."/>
            <person name="Smanski M.J."/>
            <person name="Chevrette M.G."/>
            <person name="De Carvalho L.P.S."/>
            <person name="Shen B."/>
        </authorList>
    </citation>
    <scope>NUCLEOTIDE SEQUENCE [LARGE SCALE GENOMIC DNA]</scope>
    <source>
        <strain evidence="2 3">NPDC050403</strain>
    </source>
</reference>
<gene>
    <name evidence="2" type="ORF">AB0I48_10970</name>
</gene>
<dbReference type="InterPro" id="IPR032710">
    <property type="entry name" value="NTF2-like_dom_sf"/>
</dbReference>
<accession>A0ABV3FRW3</accession>
<feature type="domain" description="SnoaL-like" evidence="1">
    <location>
        <begin position="2"/>
        <end position="122"/>
    </location>
</feature>
<organism evidence="2 3">
    <name type="scientific">Nocardia aurea</name>
    <dbReference type="NCBI Taxonomy" id="2144174"/>
    <lineage>
        <taxon>Bacteria</taxon>
        <taxon>Bacillati</taxon>
        <taxon>Actinomycetota</taxon>
        <taxon>Actinomycetes</taxon>
        <taxon>Mycobacteriales</taxon>
        <taxon>Nocardiaceae</taxon>
        <taxon>Nocardia</taxon>
    </lineage>
</organism>
<proteinExistence type="predicted"/>
<evidence type="ECO:0000259" key="1">
    <source>
        <dbReference type="Pfam" id="PF13577"/>
    </source>
</evidence>
<dbReference type="InterPro" id="IPR037401">
    <property type="entry name" value="SnoaL-like"/>
</dbReference>
<dbReference type="RefSeq" id="WP_355084787.1">
    <property type="nucleotide sequence ID" value="NZ_JBEXKW010000011.1"/>
</dbReference>
<dbReference type="Proteomes" id="UP001551695">
    <property type="component" value="Unassembled WGS sequence"/>
</dbReference>
<protein>
    <submittedName>
        <fullName evidence="2">Nuclear transport factor 2 family protein</fullName>
    </submittedName>
</protein>
<evidence type="ECO:0000313" key="2">
    <source>
        <dbReference type="EMBL" id="MEV0708078.1"/>
    </source>
</evidence>
<dbReference type="Gene3D" id="3.10.450.50">
    <property type="match status" value="1"/>
</dbReference>
<dbReference type="CDD" id="cd00531">
    <property type="entry name" value="NTF2_like"/>
    <property type="match status" value="1"/>
</dbReference>
<keyword evidence="3" id="KW-1185">Reference proteome</keyword>
<name>A0ABV3FRW3_9NOCA</name>
<dbReference type="EMBL" id="JBFAKC010000004">
    <property type="protein sequence ID" value="MEV0708078.1"/>
    <property type="molecule type" value="Genomic_DNA"/>
</dbReference>
<sequence length="134" mass="15239">MDDYEAIRQLKARYCRTMDTKDWAGMRALFTDDVVIDSSESGGSIVAGADEFMTFLTAALDGVVTVHHGHTPEIELTSETTARGIWAMEDNLRWPNGTELRGYGHYHESYRKVGDHWLIERSKLTRLRMDSTTP</sequence>
<dbReference type="SUPFAM" id="SSF54427">
    <property type="entry name" value="NTF2-like"/>
    <property type="match status" value="1"/>
</dbReference>
<comment type="caution">
    <text evidence="2">The sequence shown here is derived from an EMBL/GenBank/DDBJ whole genome shotgun (WGS) entry which is preliminary data.</text>
</comment>